<feature type="compositionally biased region" description="Basic and acidic residues" evidence="10">
    <location>
        <begin position="45"/>
        <end position="59"/>
    </location>
</feature>
<evidence type="ECO:0000256" key="4">
    <source>
        <dbReference type="ARBA" id="ARBA00022723"/>
    </source>
</evidence>
<keyword evidence="3" id="KW-0963">Cytoplasm</keyword>
<dbReference type="Pfam" id="PF00412">
    <property type="entry name" value="LIM"/>
    <property type="match status" value="3"/>
</dbReference>
<dbReference type="GO" id="GO:0046872">
    <property type="term" value="F:metal ion binding"/>
    <property type="evidence" value="ECO:0007669"/>
    <property type="project" value="UniProtKB-KW"/>
</dbReference>
<dbReference type="GO" id="GO:0003779">
    <property type="term" value="F:actin binding"/>
    <property type="evidence" value="ECO:0007669"/>
    <property type="project" value="TreeGrafter"/>
</dbReference>
<evidence type="ECO:0000256" key="10">
    <source>
        <dbReference type="SAM" id="MobiDB-lite"/>
    </source>
</evidence>
<evidence type="ECO:0000256" key="8">
    <source>
        <dbReference type="ARBA" id="ARBA00023038"/>
    </source>
</evidence>
<dbReference type="PANTHER" id="PTHR24214:SF62">
    <property type="entry name" value="LEUPAXIN"/>
    <property type="match status" value="1"/>
</dbReference>
<keyword evidence="5" id="KW-0677">Repeat</keyword>
<dbReference type="EMBL" id="QKYT01000112">
    <property type="protein sequence ID" value="RIA93053.1"/>
    <property type="molecule type" value="Genomic_DNA"/>
</dbReference>
<protein>
    <recommendedName>
        <fullName evidence="11">LIM zinc-binding domain-containing protein</fullName>
    </recommendedName>
</protein>
<feature type="region of interest" description="Disordered" evidence="10">
    <location>
        <begin position="24"/>
        <end position="134"/>
    </location>
</feature>
<evidence type="ECO:0000256" key="7">
    <source>
        <dbReference type="ARBA" id="ARBA00022949"/>
    </source>
</evidence>
<evidence type="ECO:0000313" key="13">
    <source>
        <dbReference type="Proteomes" id="UP000265703"/>
    </source>
</evidence>
<keyword evidence="13" id="KW-1185">Reference proteome</keyword>
<dbReference type="PROSITE" id="PS50023">
    <property type="entry name" value="LIM_DOMAIN_2"/>
    <property type="match status" value="2"/>
</dbReference>
<dbReference type="FunFam" id="2.10.110.10:FF:000020">
    <property type="entry name" value="PDZ and LIM domain protein 5"/>
    <property type="match status" value="1"/>
</dbReference>
<comment type="caution">
    <text evidence="12">The sequence shown here is derived from an EMBL/GenBank/DDBJ whole genome shotgun (WGS) entry which is preliminary data.</text>
</comment>
<dbReference type="OrthoDB" id="15567at2759"/>
<dbReference type="SUPFAM" id="SSF57716">
    <property type="entry name" value="Glucocorticoid receptor-like (DNA-binding domain)"/>
    <property type="match status" value="4"/>
</dbReference>
<evidence type="ECO:0000256" key="6">
    <source>
        <dbReference type="ARBA" id="ARBA00022833"/>
    </source>
</evidence>
<dbReference type="GO" id="GO:0005737">
    <property type="term" value="C:cytoplasm"/>
    <property type="evidence" value="ECO:0007669"/>
    <property type="project" value="UniProtKB-SubCell"/>
</dbReference>
<dbReference type="SMART" id="SM00132">
    <property type="entry name" value="LIM"/>
    <property type="match status" value="3"/>
</dbReference>
<feature type="domain" description="LIM zinc-binding" evidence="11">
    <location>
        <begin position="140"/>
        <end position="199"/>
    </location>
</feature>
<comment type="subcellular location">
    <subcellularLocation>
        <location evidence="1">Cell junction</location>
    </subcellularLocation>
    <subcellularLocation>
        <location evidence="2">Cytoplasm</location>
    </subcellularLocation>
</comment>
<dbReference type="FunFam" id="2.10.110.10:FF:000018">
    <property type="entry name" value="Paxillin isoform 1"/>
    <property type="match status" value="1"/>
</dbReference>
<accession>A0A397T4G0</accession>
<dbReference type="Gene3D" id="2.10.110.10">
    <property type="entry name" value="Cysteine Rich Protein"/>
    <property type="match status" value="3"/>
</dbReference>
<dbReference type="Proteomes" id="UP000265703">
    <property type="component" value="Unassembled WGS sequence"/>
</dbReference>
<dbReference type="GO" id="GO:0031941">
    <property type="term" value="C:filamentous actin"/>
    <property type="evidence" value="ECO:0007669"/>
    <property type="project" value="TreeGrafter"/>
</dbReference>
<proteinExistence type="predicted"/>
<evidence type="ECO:0000256" key="9">
    <source>
        <dbReference type="PROSITE-ProRule" id="PRU00125"/>
    </source>
</evidence>
<evidence type="ECO:0000313" key="12">
    <source>
        <dbReference type="EMBL" id="RIA93053.1"/>
    </source>
</evidence>
<keyword evidence="7" id="KW-0965">Cell junction</keyword>
<sequence>MPPPRGTDDPTKGSYVLSAAFRSSYGAASRTPSVKKPVIQPSPKQEQHEIASNKKRDSAIQELQSRSDTNWSARYDEAQQKYPPLSKLDKDKEIPSPPSSPLQKQNKNNVTTGENSPKSSSPLTTSTSNSTRPTSISSLLDCAACGKSISGNVLSAMDKKWHPDHFVCKKCGIPLEHVAFFEKDGNPYCHLDFHELFSPRCGYCETPIEGQVLNALGKSWHPGHFFCRECGNPFEGGFMVHDGFPYCEKDWSKLFAPKCKGCKENIKGEFMKALEGMWHRDCFVCVTCKKPFYSSYYYIFEGKPYCDEHYRNLLSTN</sequence>
<dbReference type="InterPro" id="IPR050604">
    <property type="entry name" value="PDZ-LIM_domain"/>
</dbReference>
<evidence type="ECO:0000256" key="1">
    <source>
        <dbReference type="ARBA" id="ARBA00004282"/>
    </source>
</evidence>
<evidence type="ECO:0000256" key="3">
    <source>
        <dbReference type="ARBA" id="ARBA00022490"/>
    </source>
</evidence>
<feature type="compositionally biased region" description="Low complexity" evidence="10">
    <location>
        <begin position="116"/>
        <end position="134"/>
    </location>
</feature>
<feature type="compositionally biased region" description="Polar residues" evidence="10">
    <location>
        <begin position="101"/>
        <end position="115"/>
    </location>
</feature>
<dbReference type="GO" id="GO:0051371">
    <property type="term" value="F:muscle alpha-actinin binding"/>
    <property type="evidence" value="ECO:0007669"/>
    <property type="project" value="TreeGrafter"/>
</dbReference>
<gene>
    <name evidence="12" type="ORF">C1645_691012</name>
</gene>
<dbReference type="GO" id="GO:0030036">
    <property type="term" value="P:actin cytoskeleton organization"/>
    <property type="evidence" value="ECO:0007669"/>
    <property type="project" value="TreeGrafter"/>
</dbReference>
<dbReference type="PROSITE" id="PS00478">
    <property type="entry name" value="LIM_DOMAIN_1"/>
    <property type="match status" value="1"/>
</dbReference>
<evidence type="ECO:0000256" key="5">
    <source>
        <dbReference type="ARBA" id="ARBA00022737"/>
    </source>
</evidence>
<dbReference type="PANTHER" id="PTHR24214">
    <property type="entry name" value="PDZ AND LIM DOMAIN PROTEIN ZASP"/>
    <property type="match status" value="1"/>
</dbReference>
<evidence type="ECO:0000256" key="2">
    <source>
        <dbReference type="ARBA" id="ARBA00004496"/>
    </source>
</evidence>
<keyword evidence="8 9" id="KW-0440">LIM domain</keyword>
<name>A0A397T4G0_9GLOM</name>
<reference evidence="12 13" key="1">
    <citation type="submission" date="2018-06" db="EMBL/GenBank/DDBJ databases">
        <title>Comparative genomics reveals the genomic features of Rhizophagus irregularis, R. cerebriforme, R. diaphanum and Gigaspora rosea, and their symbiotic lifestyle signature.</title>
        <authorList>
            <person name="Morin E."/>
            <person name="San Clemente H."/>
            <person name="Chen E.C.H."/>
            <person name="De La Providencia I."/>
            <person name="Hainaut M."/>
            <person name="Kuo A."/>
            <person name="Kohler A."/>
            <person name="Murat C."/>
            <person name="Tang N."/>
            <person name="Roy S."/>
            <person name="Loubradou J."/>
            <person name="Henrissat B."/>
            <person name="Grigoriev I.V."/>
            <person name="Corradi N."/>
            <person name="Roux C."/>
            <person name="Martin F.M."/>
        </authorList>
    </citation>
    <scope>NUCLEOTIDE SEQUENCE [LARGE SCALE GENOMIC DNA]</scope>
    <source>
        <strain evidence="12 13">DAOM 227022</strain>
    </source>
</reference>
<dbReference type="FunFam" id="2.10.110.10:FF:000008">
    <property type="entry name" value="Paxillin isoform 1"/>
    <property type="match status" value="1"/>
</dbReference>
<dbReference type="AlphaFoldDB" id="A0A397T4G0"/>
<dbReference type="InterPro" id="IPR001781">
    <property type="entry name" value="Znf_LIM"/>
</dbReference>
<feature type="domain" description="LIM zinc-binding" evidence="11">
    <location>
        <begin position="257"/>
        <end position="316"/>
    </location>
</feature>
<dbReference type="GO" id="GO:0001725">
    <property type="term" value="C:stress fiber"/>
    <property type="evidence" value="ECO:0007669"/>
    <property type="project" value="TreeGrafter"/>
</dbReference>
<evidence type="ECO:0000259" key="11">
    <source>
        <dbReference type="PROSITE" id="PS50023"/>
    </source>
</evidence>
<feature type="compositionally biased region" description="Polar residues" evidence="10">
    <location>
        <begin position="61"/>
        <end position="72"/>
    </location>
</feature>
<keyword evidence="4 9" id="KW-0479">Metal-binding</keyword>
<keyword evidence="6 9" id="KW-0862">Zinc</keyword>
<dbReference type="STRING" id="658196.A0A397T4G0"/>
<organism evidence="12 13">
    <name type="scientific">Glomus cerebriforme</name>
    <dbReference type="NCBI Taxonomy" id="658196"/>
    <lineage>
        <taxon>Eukaryota</taxon>
        <taxon>Fungi</taxon>
        <taxon>Fungi incertae sedis</taxon>
        <taxon>Mucoromycota</taxon>
        <taxon>Glomeromycotina</taxon>
        <taxon>Glomeromycetes</taxon>
        <taxon>Glomerales</taxon>
        <taxon>Glomeraceae</taxon>
        <taxon>Glomus</taxon>
    </lineage>
</organism>